<dbReference type="SUPFAM" id="SSF103473">
    <property type="entry name" value="MFS general substrate transporter"/>
    <property type="match status" value="1"/>
</dbReference>
<protein>
    <submittedName>
        <fullName evidence="10">MFS transporter</fullName>
    </submittedName>
</protein>
<evidence type="ECO:0000256" key="5">
    <source>
        <dbReference type="ARBA" id="ARBA00022692"/>
    </source>
</evidence>
<feature type="domain" description="Major facilitator superfamily associated" evidence="9">
    <location>
        <begin position="10"/>
        <end position="337"/>
    </location>
</feature>
<feature type="transmembrane region" description="Helical" evidence="8">
    <location>
        <begin position="332"/>
        <end position="352"/>
    </location>
</feature>
<evidence type="ECO:0000256" key="2">
    <source>
        <dbReference type="ARBA" id="ARBA00022448"/>
    </source>
</evidence>
<keyword evidence="2" id="KW-0813">Transport</keyword>
<keyword evidence="7 8" id="KW-0472">Membrane</keyword>
<dbReference type="PANTHER" id="PTHR23522:SF10">
    <property type="entry name" value="3-PHENYLPROPIONIC ACID TRANSPORTER-RELATED"/>
    <property type="match status" value="1"/>
</dbReference>
<sequence length="391" mass="42790">MIGEPRRIAWQISLFYAALFVGPGIWLPFWSVWLESRGLGATEIAIVVSGGIWLRLVAGPVAAHLVDRSGARRRAIILLAWGCLLTFLPLWWAHSFWPLFLIAMLYAVMWAPITPFSENVALLAARRYDLQYGRMRLWGSISFLVTAYVAGLWLKGRDDDWIWGLILAAMALLALASHLLPDLRLPLDRPRLTGAPALRLLRHPVFRTFLAASACLQSTHAMLYTFGTLQWRSVGLGDAQIGWLWAEGVLAEVVLFAVGQQVLRHTGGIGLLLLASAGGLLRWSLTGITGDFTLLVVLNLLHAATFGCAHLGAMRLLSEHVEPNVSATAQSLYTAANSTFLALATLAVGPLYAVAGGLAYWAMLPLSLAGGLFALLLWRRRDALQFHPVAD</sequence>
<evidence type="ECO:0000256" key="4">
    <source>
        <dbReference type="ARBA" id="ARBA00022519"/>
    </source>
</evidence>
<dbReference type="InterPro" id="IPR036259">
    <property type="entry name" value="MFS_trans_sf"/>
</dbReference>
<reference evidence="11" key="1">
    <citation type="journal article" date="2019" name="Int. J. Syst. Evol. Microbiol.">
        <title>The Global Catalogue of Microorganisms (GCM) 10K type strain sequencing project: providing services to taxonomists for standard genome sequencing and annotation.</title>
        <authorList>
            <consortium name="The Broad Institute Genomics Platform"/>
            <consortium name="The Broad Institute Genome Sequencing Center for Infectious Disease"/>
            <person name="Wu L."/>
            <person name="Ma J."/>
        </authorList>
    </citation>
    <scope>NUCLEOTIDE SEQUENCE [LARGE SCALE GENOMIC DNA]</scope>
    <source>
        <strain evidence="11">KCTC 42182</strain>
    </source>
</reference>
<keyword evidence="5 8" id="KW-0812">Transmembrane</keyword>
<feature type="transmembrane region" description="Helical" evidence="8">
    <location>
        <begin position="75"/>
        <end position="93"/>
    </location>
</feature>
<feature type="transmembrane region" description="Helical" evidence="8">
    <location>
        <begin position="292"/>
        <end position="311"/>
    </location>
</feature>
<evidence type="ECO:0000256" key="6">
    <source>
        <dbReference type="ARBA" id="ARBA00022989"/>
    </source>
</evidence>
<evidence type="ECO:0000259" key="9">
    <source>
        <dbReference type="Pfam" id="PF12832"/>
    </source>
</evidence>
<feature type="transmembrane region" description="Helical" evidence="8">
    <location>
        <begin position="161"/>
        <end position="181"/>
    </location>
</feature>
<evidence type="ECO:0000313" key="10">
    <source>
        <dbReference type="EMBL" id="MFC3676319.1"/>
    </source>
</evidence>
<feature type="transmembrane region" description="Helical" evidence="8">
    <location>
        <begin position="137"/>
        <end position="155"/>
    </location>
</feature>
<feature type="transmembrane region" description="Helical" evidence="8">
    <location>
        <begin position="241"/>
        <end position="259"/>
    </location>
</feature>
<evidence type="ECO:0000256" key="7">
    <source>
        <dbReference type="ARBA" id="ARBA00023136"/>
    </source>
</evidence>
<comment type="caution">
    <text evidence="10">The sequence shown here is derived from an EMBL/GenBank/DDBJ whole genome shotgun (WGS) entry which is preliminary data.</text>
</comment>
<feature type="transmembrane region" description="Helical" evidence="8">
    <location>
        <begin position="358"/>
        <end position="378"/>
    </location>
</feature>
<keyword evidence="6 8" id="KW-1133">Transmembrane helix</keyword>
<accession>A0ABV7VFN4</accession>
<evidence type="ECO:0000256" key="1">
    <source>
        <dbReference type="ARBA" id="ARBA00004429"/>
    </source>
</evidence>
<dbReference type="Proteomes" id="UP001595711">
    <property type="component" value="Unassembled WGS sequence"/>
</dbReference>
<name>A0ABV7VFN4_9PROT</name>
<evidence type="ECO:0000256" key="3">
    <source>
        <dbReference type="ARBA" id="ARBA00022475"/>
    </source>
</evidence>
<dbReference type="Pfam" id="PF12832">
    <property type="entry name" value="MFS_1_like"/>
    <property type="match status" value="1"/>
</dbReference>
<dbReference type="InterPro" id="IPR026032">
    <property type="entry name" value="HcaT-like"/>
</dbReference>
<dbReference type="NCBIfam" id="NF037955">
    <property type="entry name" value="mfs"/>
    <property type="match status" value="1"/>
</dbReference>
<feature type="transmembrane region" description="Helical" evidence="8">
    <location>
        <begin position="99"/>
        <end position="125"/>
    </location>
</feature>
<dbReference type="InterPro" id="IPR024989">
    <property type="entry name" value="MFS_assoc_dom"/>
</dbReference>
<feature type="transmembrane region" description="Helical" evidence="8">
    <location>
        <begin position="266"/>
        <end position="286"/>
    </location>
</feature>
<gene>
    <name evidence="10" type="ORF">ACFOOQ_12245</name>
</gene>
<comment type="subcellular location">
    <subcellularLocation>
        <location evidence="1">Cell inner membrane</location>
        <topology evidence="1">Multi-pass membrane protein</topology>
    </subcellularLocation>
</comment>
<dbReference type="PANTHER" id="PTHR23522">
    <property type="entry name" value="BLL5896 PROTEIN"/>
    <property type="match status" value="1"/>
</dbReference>
<dbReference type="EMBL" id="JBHRYJ010000002">
    <property type="protein sequence ID" value="MFC3676319.1"/>
    <property type="molecule type" value="Genomic_DNA"/>
</dbReference>
<dbReference type="RefSeq" id="WP_379726709.1">
    <property type="nucleotide sequence ID" value="NZ_JBHRYJ010000002.1"/>
</dbReference>
<organism evidence="10 11">
    <name type="scientific">Ferrovibrio xuzhouensis</name>
    <dbReference type="NCBI Taxonomy" id="1576914"/>
    <lineage>
        <taxon>Bacteria</taxon>
        <taxon>Pseudomonadati</taxon>
        <taxon>Pseudomonadota</taxon>
        <taxon>Alphaproteobacteria</taxon>
        <taxon>Rhodospirillales</taxon>
        <taxon>Rhodospirillaceae</taxon>
        <taxon>Ferrovibrio</taxon>
    </lineage>
</organism>
<keyword evidence="11" id="KW-1185">Reference proteome</keyword>
<evidence type="ECO:0000313" key="11">
    <source>
        <dbReference type="Proteomes" id="UP001595711"/>
    </source>
</evidence>
<feature type="transmembrane region" description="Helical" evidence="8">
    <location>
        <begin position="44"/>
        <end position="63"/>
    </location>
</feature>
<dbReference type="PIRSF" id="PIRSF004925">
    <property type="entry name" value="HcaT"/>
    <property type="match status" value="1"/>
</dbReference>
<proteinExistence type="predicted"/>
<dbReference type="Gene3D" id="1.20.1250.20">
    <property type="entry name" value="MFS general substrate transporter like domains"/>
    <property type="match status" value="2"/>
</dbReference>
<keyword evidence="3" id="KW-1003">Cell membrane</keyword>
<keyword evidence="4" id="KW-0997">Cell inner membrane</keyword>
<evidence type="ECO:0000256" key="8">
    <source>
        <dbReference type="SAM" id="Phobius"/>
    </source>
</evidence>
<feature type="transmembrane region" description="Helical" evidence="8">
    <location>
        <begin position="12"/>
        <end position="32"/>
    </location>
</feature>